<organism evidence="2 3">
    <name type="scientific">Plakobranchus ocellatus</name>
    <dbReference type="NCBI Taxonomy" id="259542"/>
    <lineage>
        <taxon>Eukaryota</taxon>
        <taxon>Metazoa</taxon>
        <taxon>Spiralia</taxon>
        <taxon>Lophotrochozoa</taxon>
        <taxon>Mollusca</taxon>
        <taxon>Gastropoda</taxon>
        <taxon>Heterobranchia</taxon>
        <taxon>Euthyneura</taxon>
        <taxon>Panpulmonata</taxon>
        <taxon>Sacoglossa</taxon>
        <taxon>Placobranchoidea</taxon>
        <taxon>Plakobranchidae</taxon>
        <taxon>Plakobranchus</taxon>
    </lineage>
</organism>
<dbReference type="Proteomes" id="UP000735302">
    <property type="component" value="Unassembled WGS sequence"/>
</dbReference>
<protein>
    <submittedName>
        <fullName evidence="2">Uncharacterized protein</fullName>
    </submittedName>
</protein>
<proteinExistence type="predicted"/>
<gene>
    <name evidence="2" type="ORF">PoB_007649400</name>
</gene>
<evidence type="ECO:0000313" key="2">
    <source>
        <dbReference type="EMBL" id="GFO49989.1"/>
    </source>
</evidence>
<accession>A0AAV4E0G6</accession>
<sequence length="215" mass="24253">MRGSVKVADGSPFKIHRELKSILGNETIKSEPNLVASAFEHIKNAKINLNTIDNLHVQCSPPWEEHKVNVDISLTKQRKEDTGIQGNENVDKLAKAALDKASYSGKLICWPDLEPKINTFIHSVVWQESWDAEGANKPHEVLLNLREDLHKRDKGGGRKWETVMCRLQNLCLSGPLTPKKALGVAATREHQRMESSTPHRLRKRHVEEPQGKVNV</sequence>
<keyword evidence="3" id="KW-1185">Reference proteome</keyword>
<dbReference type="AlphaFoldDB" id="A0AAV4E0G6"/>
<comment type="caution">
    <text evidence="2">The sequence shown here is derived from an EMBL/GenBank/DDBJ whole genome shotgun (WGS) entry which is preliminary data.</text>
</comment>
<reference evidence="2 3" key="1">
    <citation type="journal article" date="2021" name="Elife">
        <title>Chloroplast acquisition without the gene transfer in kleptoplastic sea slugs, Plakobranchus ocellatus.</title>
        <authorList>
            <person name="Maeda T."/>
            <person name="Takahashi S."/>
            <person name="Yoshida T."/>
            <person name="Shimamura S."/>
            <person name="Takaki Y."/>
            <person name="Nagai Y."/>
            <person name="Toyoda A."/>
            <person name="Suzuki Y."/>
            <person name="Arimoto A."/>
            <person name="Ishii H."/>
            <person name="Satoh N."/>
            <person name="Nishiyama T."/>
            <person name="Hasebe M."/>
            <person name="Maruyama T."/>
            <person name="Minagawa J."/>
            <person name="Obokata J."/>
            <person name="Shigenobu S."/>
        </authorList>
    </citation>
    <scope>NUCLEOTIDE SEQUENCE [LARGE SCALE GENOMIC DNA]</scope>
</reference>
<name>A0AAV4E0G6_9GAST</name>
<feature type="region of interest" description="Disordered" evidence="1">
    <location>
        <begin position="188"/>
        <end position="215"/>
    </location>
</feature>
<feature type="compositionally biased region" description="Basic and acidic residues" evidence="1">
    <location>
        <begin position="205"/>
        <end position="215"/>
    </location>
</feature>
<evidence type="ECO:0000256" key="1">
    <source>
        <dbReference type="SAM" id="MobiDB-lite"/>
    </source>
</evidence>
<dbReference type="EMBL" id="BLXT01008557">
    <property type="protein sequence ID" value="GFO49989.1"/>
    <property type="molecule type" value="Genomic_DNA"/>
</dbReference>
<evidence type="ECO:0000313" key="3">
    <source>
        <dbReference type="Proteomes" id="UP000735302"/>
    </source>
</evidence>